<keyword evidence="2" id="KW-1185">Reference proteome</keyword>
<protein>
    <submittedName>
        <fullName evidence="1">Uncharacterized protein</fullName>
    </submittedName>
</protein>
<sequence length="216" mass="23764">MTNISKHELDARALDWIRESLSVNTGLSGALLENVPLDHGEVWAYAPEDVDSQKLYDFSSGGLIKNGIGGAKKIYKGDAFYSVKAKGSCGSLLTLYVKGLFEGKVIKTCIFEDVMARPSDPDIIGRLSESAFSIGEEVYHAISGDSFRLEKVQEIVTAVNESWHFLCAGFGRDFDPKKASFREFKKLALELKVLVVGAYDGESFLVWENENCYAAG</sequence>
<dbReference type="RefSeq" id="WP_131483223.1">
    <property type="nucleotide sequence ID" value="NZ_SJDL01000033.1"/>
</dbReference>
<name>A0ABY1ZG67_9GAMM</name>
<accession>A0ABY1ZG67</accession>
<comment type="caution">
    <text evidence="1">The sequence shown here is derived from an EMBL/GenBank/DDBJ whole genome shotgun (WGS) entry which is preliminary data.</text>
</comment>
<organism evidence="1 2">
    <name type="scientific">Marinobacter halodurans</name>
    <dbReference type="NCBI Taxonomy" id="2528979"/>
    <lineage>
        <taxon>Bacteria</taxon>
        <taxon>Pseudomonadati</taxon>
        <taxon>Pseudomonadota</taxon>
        <taxon>Gammaproteobacteria</taxon>
        <taxon>Pseudomonadales</taxon>
        <taxon>Marinobacteraceae</taxon>
        <taxon>Marinobacter</taxon>
    </lineage>
</organism>
<gene>
    <name evidence="1" type="ORF">EZI54_17740</name>
</gene>
<dbReference type="EMBL" id="SJDL01000033">
    <property type="protein sequence ID" value="TBW50742.1"/>
    <property type="molecule type" value="Genomic_DNA"/>
</dbReference>
<reference evidence="1 2" key="1">
    <citation type="submission" date="2019-02" db="EMBL/GenBank/DDBJ databases">
        <title>Marinobacter halodurans sp. nov., a marine bacterium isolated from sea tidal flat.</title>
        <authorList>
            <person name="Yoo Y."/>
            <person name="Lee D.W."/>
            <person name="Kim B.S."/>
            <person name="Kim J.-J."/>
        </authorList>
    </citation>
    <scope>NUCLEOTIDE SEQUENCE [LARGE SCALE GENOMIC DNA]</scope>
    <source>
        <strain evidence="1 2">YJ-S3-2</strain>
    </source>
</reference>
<evidence type="ECO:0000313" key="2">
    <source>
        <dbReference type="Proteomes" id="UP000313645"/>
    </source>
</evidence>
<evidence type="ECO:0000313" key="1">
    <source>
        <dbReference type="EMBL" id="TBW50742.1"/>
    </source>
</evidence>
<proteinExistence type="predicted"/>
<dbReference type="Proteomes" id="UP000313645">
    <property type="component" value="Unassembled WGS sequence"/>
</dbReference>